<dbReference type="InterPro" id="IPR037401">
    <property type="entry name" value="SnoaL-like"/>
</dbReference>
<reference evidence="3" key="1">
    <citation type="journal article" date="2019" name="Int. J. Syst. Evol. Microbiol.">
        <title>The Global Catalogue of Microorganisms (GCM) 10K type strain sequencing project: providing services to taxonomists for standard genome sequencing and annotation.</title>
        <authorList>
            <consortium name="The Broad Institute Genomics Platform"/>
            <consortium name="The Broad Institute Genome Sequencing Center for Infectious Disease"/>
            <person name="Wu L."/>
            <person name="Ma J."/>
        </authorList>
    </citation>
    <scope>NUCLEOTIDE SEQUENCE [LARGE SCALE GENOMIC DNA]</scope>
    <source>
        <strain evidence="3">CGMCC 1.15461</strain>
    </source>
</reference>
<dbReference type="RefSeq" id="WP_188619404.1">
    <property type="nucleotide sequence ID" value="NZ_BMJE01000001.1"/>
</dbReference>
<evidence type="ECO:0000313" key="2">
    <source>
        <dbReference type="EMBL" id="GGB66015.1"/>
    </source>
</evidence>
<name>A0ABQ1JFM0_9FLAO</name>
<dbReference type="SUPFAM" id="SSF54427">
    <property type="entry name" value="NTF2-like"/>
    <property type="match status" value="1"/>
</dbReference>
<evidence type="ECO:0000313" key="3">
    <source>
        <dbReference type="Proteomes" id="UP000615760"/>
    </source>
</evidence>
<comment type="caution">
    <text evidence="2">The sequence shown here is derived from an EMBL/GenBank/DDBJ whole genome shotgun (WGS) entry which is preliminary data.</text>
</comment>
<evidence type="ECO:0000259" key="1">
    <source>
        <dbReference type="Pfam" id="PF12680"/>
    </source>
</evidence>
<dbReference type="Proteomes" id="UP000615760">
    <property type="component" value="Unassembled WGS sequence"/>
</dbReference>
<keyword evidence="3" id="KW-1185">Reference proteome</keyword>
<dbReference type="Pfam" id="PF12680">
    <property type="entry name" value="SnoaL_2"/>
    <property type="match status" value="1"/>
</dbReference>
<feature type="domain" description="SnoaL-like" evidence="1">
    <location>
        <begin position="8"/>
        <end position="111"/>
    </location>
</feature>
<accession>A0ABQ1JFM0</accession>
<dbReference type="InterPro" id="IPR032710">
    <property type="entry name" value="NTF2-like_dom_sf"/>
</dbReference>
<organism evidence="2 3">
    <name type="scientific">Flavobacterium suaedae</name>
    <dbReference type="NCBI Taxonomy" id="1767027"/>
    <lineage>
        <taxon>Bacteria</taxon>
        <taxon>Pseudomonadati</taxon>
        <taxon>Bacteroidota</taxon>
        <taxon>Flavobacteriia</taxon>
        <taxon>Flavobacteriales</taxon>
        <taxon>Flavobacteriaceae</taxon>
        <taxon>Flavobacterium</taxon>
    </lineage>
</organism>
<protein>
    <recommendedName>
        <fullName evidence="1">SnoaL-like domain-containing protein</fullName>
    </recommendedName>
</protein>
<gene>
    <name evidence="2" type="ORF">GCM10007424_02450</name>
</gene>
<sequence>MDAKEFITAYYKSDAYGNPEVMERFVHKDVILEWRNSKGLSKLNKEDMLNFIKELKRSYSSYRIEINNVVADGNKASVQYTHYADAIENPEEEIVLGYFMAIWEIKDKKLYRGYLISQTG</sequence>
<proteinExistence type="predicted"/>
<dbReference type="EMBL" id="BMJE01000001">
    <property type="protein sequence ID" value="GGB66015.1"/>
    <property type="molecule type" value="Genomic_DNA"/>
</dbReference>
<dbReference type="Gene3D" id="3.10.450.50">
    <property type="match status" value="1"/>
</dbReference>